<dbReference type="PANTHER" id="PTHR43651">
    <property type="entry name" value="1,4-ALPHA-GLUCAN-BRANCHING ENZYME"/>
    <property type="match status" value="1"/>
</dbReference>
<dbReference type="Gene3D" id="2.60.40.10">
    <property type="entry name" value="Immunoglobulins"/>
    <property type="match status" value="1"/>
</dbReference>
<dbReference type="EMBL" id="JALQCY010000002">
    <property type="protein sequence ID" value="MCK9793413.1"/>
    <property type="molecule type" value="Genomic_DNA"/>
</dbReference>
<dbReference type="Proteomes" id="UP001651050">
    <property type="component" value="Unassembled WGS sequence"/>
</dbReference>
<name>A0ABT0J1N3_9MICO</name>
<evidence type="ECO:0000259" key="2">
    <source>
        <dbReference type="SMART" id="SM00642"/>
    </source>
</evidence>
<dbReference type="PANTHER" id="PTHR43651:SF11">
    <property type="entry name" value="MALTO-OLIGOSYLTREHALOSE TREHALOHYDROLASE"/>
    <property type="match status" value="1"/>
</dbReference>
<comment type="caution">
    <text evidence="3">The sequence shown here is derived from an EMBL/GenBank/DDBJ whole genome shotgun (WGS) entry which is preliminary data.</text>
</comment>
<evidence type="ECO:0000313" key="3">
    <source>
        <dbReference type="EMBL" id="MCK9793413.1"/>
    </source>
</evidence>
<dbReference type="Gene3D" id="3.20.20.80">
    <property type="entry name" value="Glycosidases"/>
    <property type="match status" value="1"/>
</dbReference>
<reference evidence="3 4" key="1">
    <citation type="submission" date="2022-02" db="EMBL/GenBank/DDBJ databases">
        <title>The car tank lid bacteriome: a reservoir of bacteria with potential in bioremediation of fuel.</title>
        <authorList>
            <person name="Vidal-Verdu A."/>
            <person name="Gomez-Martinez D."/>
            <person name="Latorre-Perez A."/>
            <person name="Pereto J."/>
            <person name="Porcar M."/>
        </authorList>
    </citation>
    <scope>NUCLEOTIDE SEQUENCE [LARGE SCALE GENOMIC DNA]</scope>
    <source>
        <strain evidence="3 4">4D.3</strain>
    </source>
</reference>
<sequence length="514" mass="54786">MLPETGERLPLRLVGAHEPGYWRADAELAVGTDYTFSIDGREPVPDPCSTWMPHGVDGPSRVLDPHFPWSDGDWRGADLGLGALLRVDLPSFTPEGTLDAAAEHLEDVAATGVTGVEVSPVAAFDPRRGPAAGVRLFAVHEPFGGPRALQRFVDRAHRHGLAVVLDAPHRWAVADGLGLHAFGPYAAGSRIGPRTGARPGPAGSDSPRLNLDGSGSRGPRDFLVADAERWLRDFHVDGLLLDVESLVDRSAVPFLGELAEDVHRLGERLERRFSLLVDGPGRSDRLTTVVHEILAAPGDDDRAQDLRRLAQEVFPPIPETPWRPPSLRRAHRAAQRASSVLVSDLTRLPAANRSVPWTSAAQEDAEDARGGAAAATDDDRACLLTFAILAGTPPVLDTEHVPVPASDARARRLVAWTRTLVGLRPVASADRDLAVEIRTEGTALLGRRGRTAVALATGTEPATLDVSSLPDDTRLVAAWDPDGTSLVDGVLHLPARSPVVLLAGEPAQAGPADR</sequence>
<feature type="region of interest" description="Disordered" evidence="1">
    <location>
        <begin position="354"/>
        <end position="373"/>
    </location>
</feature>
<feature type="region of interest" description="Disordered" evidence="1">
    <location>
        <begin position="190"/>
        <end position="215"/>
    </location>
</feature>
<dbReference type="SMART" id="SM00642">
    <property type="entry name" value="Aamy"/>
    <property type="match status" value="1"/>
</dbReference>
<evidence type="ECO:0000256" key="1">
    <source>
        <dbReference type="SAM" id="MobiDB-lite"/>
    </source>
</evidence>
<evidence type="ECO:0000313" key="4">
    <source>
        <dbReference type="Proteomes" id="UP001651050"/>
    </source>
</evidence>
<dbReference type="SUPFAM" id="SSF51445">
    <property type="entry name" value="(Trans)glycosidases"/>
    <property type="match status" value="1"/>
</dbReference>
<keyword evidence="4" id="KW-1185">Reference proteome</keyword>
<dbReference type="InterPro" id="IPR013783">
    <property type="entry name" value="Ig-like_fold"/>
</dbReference>
<organism evidence="3 4">
    <name type="scientific">Isoptericola peretonis</name>
    <dbReference type="NCBI Taxonomy" id="2918523"/>
    <lineage>
        <taxon>Bacteria</taxon>
        <taxon>Bacillati</taxon>
        <taxon>Actinomycetota</taxon>
        <taxon>Actinomycetes</taxon>
        <taxon>Micrococcales</taxon>
        <taxon>Promicromonosporaceae</taxon>
        <taxon>Isoptericola</taxon>
    </lineage>
</organism>
<dbReference type="InterPro" id="IPR017853">
    <property type="entry name" value="GH"/>
</dbReference>
<protein>
    <recommendedName>
        <fullName evidence="2">Glycosyl hydrolase family 13 catalytic domain-containing protein</fullName>
    </recommendedName>
</protein>
<dbReference type="RefSeq" id="WP_416343262.1">
    <property type="nucleotide sequence ID" value="NZ_JALQCY010000002.1"/>
</dbReference>
<dbReference type="InterPro" id="IPR006047">
    <property type="entry name" value="GH13_cat_dom"/>
</dbReference>
<proteinExistence type="predicted"/>
<gene>
    <name evidence="3" type="ORF">M1843_06595</name>
</gene>
<feature type="domain" description="Glycosyl hydrolase family 13 catalytic" evidence="2">
    <location>
        <begin position="67"/>
        <end position="424"/>
    </location>
</feature>
<accession>A0ABT0J1N3</accession>
<feature type="compositionally biased region" description="Low complexity" evidence="1">
    <location>
        <begin position="192"/>
        <end position="203"/>
    </location>
</feature>